<keyword evidence="4" id="KW-1185">Reference proteome</keyword>
<dbReference type="Proteomes" id="UP000184432">
    <property type="component" value="Unassembled WGS sequence"/>
</dbReference>
<feature type="transmembrane region" description="Helical" evidence="1">
    <location>
        <begin position="325"/>
        <end position="346"/>
    </location>
</feature>
<gene>
    <name evidence="3" type="ORF">SAMN04488508_103159</name>
</gene>
<dbReference type="Pfam" id="PF07786">
    <property type="entry name" value="HGSNAT_cat"/>
    <property type="match status" value="1"/>
</dbReference>
<feature type="transmembrane region" description="Helical" evidence="1">
    <location>
        <begin position="298"/>
        <end position="319"/>
    </location>
</feature>
<keyword evidence="1" id="KW-1133">Transmembrane helix</keyword>
<evidence type="ECO:0000313" key="3">
    <source>
        <dbReference type="EMBL" id="SHI79383.1"/>
    </source>
</evidence>
<feature type="domain" description="Heparan-alpha-glucosaminide N-acetyltransferase catalytic" evidence="2">
    <location>
        <begin position="7"/>
        <end position="214"/>
    </location>
</feature>
<evidence type="ECO:0000259" key="2">
    <source>
        <dbReference type="Pfam" id="PF07786"/>
    </source>
</evidence>
<dbReference type="EMBL" id="FQYP01000003">
    <property type="protein sequence ID" value="SHI79383.1"/>
    <property type="molecule type" value="Genomic_DNA"/>
</dbReference>
<dbReference type="InterPro" id="IPR012429">
    <property type="entry name" value="HGSNAT_cat"/>
</dbReference>
<dbReference type="STRING" id="570521.SAMN04488508_103159"/>
<keyword evidence="1" id="KW-0812">Transmembrane</keyword>
<accession>A0A1M6E1X0</accession>
<dbReference type="RefSeq" id="WP_073315519.1">
    <property type="nucleotide sequence ID" value="NZ_FQYP01000003.1"/>
</dbReference>
<sequence>MNKPAGRLHFLDAIRAFAILMMLQGHFVHALLEDVSRNKNNLIYSIWEYMRGMTAPTFFTITGFIFTYLLIKQKTSGLENPRVIKGVKRAVKVIFWGYLLRLSLFALAEGTLNPSFFYVDVLQCIGTSLLLLIGVYLISCRTNQCAFKYGVLGIGIIVFLLQPIYNTCVLAYLPDTIANYFTNKNGSVFTLFPWFGYVCFGSFIATMFLKYKDHKMFYVYGILISLCLGVFLMYYSSAVLMDIYHFTKVGVFKAVAYNNFLFIRLGNVFVLFSVFMLLRNYLKHPLINKIGGKTLSIYIIHFFVLYGSWFGLGLSRFFYHDLSPVEAVIGALLFMIGICALVLNYYRYEDDIKTKVYPLWEQAYAKVTSNPYFLDLISGVKSNLVRTFRFFKHALKG</sequence>
<proteinExistence type="predicted"/>
<feature type="transmembrane region" description="Helical" evidence="1">
    <location>
        <begin position="52"/>
        <end position="71"/>
    </location>
</feature>
<keyword evidence="1" id="KW-0472">Membrane</keyword>
<protein>
    <recommendedName>
        <fullName evidence="2">Heparan-alpha-glucosaminide N-acetyltransferase catalytic domain-containing protein</fullName>
    </recommendedName>
</protein>
<feature type="transmembrane region" description="Helical" evidence="1">
    <location>
        <begin position="91"/>
        <end position="110"/>
    </location>
</feature>
<evidence type="ECO:0000256" key="1">
    <source>
        <dbReference type="SAM" id="Phobius"/>
    </source>
</evidence>
<organism evidence="3 4">
    <name type="scientific">Aquimarina spongiae</name>
    <dbReference type="NCBI Taxonomy" id="570521"/>
    <lineage>
        <taxon>Bacteria</taxon>
        <taxon>Pseudomonadati</taxon>
        <taxon>Bacteroidota</taxon>
        <taxon>Flavobacteriia</taxon>
        <taxon>Flavobacteriales</taxon>
        <taxon>Flavobacteriaceae</taxon>
        <taxon>Aquimarina</taxon>
    </lineage>
</organism>
<feature type="transmembrane region" description="Helical" evidence="1">
    <location>
        <begin position="150"/>
        <end position="172"/>
    </location>
</feature>
<evidence type="ECO:0000313" key="4">
    <source>
        <dbReference type="Proteomes" id="UP000184432"/>
    </source>
</evidence>
<feature type="transmembrane region" description="Helical" evidence="1">
    <location>
        <begin position="255"/>
        <end position="278"/>
    </location>
</feature>
<feature type="transmembrane region" description="Helical" evidence="1">
    <location>
        <begin position="192"/>
        <end position="209"/>
    </location>
</feature>
<feature type="transmembrane region" description="Helical" evidence="1">
    <location>
        <begin position="216"/>
        <end position="235"/>
    </location>
</feature>
<feature type="transmembrane region" description="Helical" evidence="1">
    <location>
        <begin position="116"/>
        <end position="138"/>
    </location>
</feature>
<name>A0A1M6E1X0_9FLAO</name>
<dbReference type="AlphaFoldDB" id="A0A1M6E1X0"/>
<feature type="transmembrane region" description="Helical" evidence="1">
    <location>
        <begin position="12"/>
        <end position="32"/>
    </location>
</feature>
<reference evidence="4" key="1">
    <citation type="submission" date="2016-11" db="EMBL/GenBank/DDBJ databases">
        <authorList>
            <person name="Varghese N."/>
            <person name="Submissions S."/>
        </authorList>
    </citation>
    <scope>NUCLEOTIDE SEQUENCE [LARGE SCALE GENOMIC DNA]</scope>
    <source>
        <strain evidence="4">DSM 22623</strain>
    </source>
</reference>
<dbReference type="OrthoDB" id="1418407at2"/>